<dbReference type="OrthoDB" id="97987at2759"/>
<dbReference type="Proteomes" id="UP000243579">
    <property type="component" value="Unassembled WGS sequence"/>
</dbReference>
<name>A0A1V9ZHF2_ACHHY</name>
<protein>
    <submittedName>
        <fullName evidence="1">Uncharacterized protein</fullName>
    </submittedName>
</protein>
<evidence type="ECO:0000313" key="1">
    <source>
        <dbReference type="EMBL" id="OQR97418.1"/>
    </source>
</evidence>
<accession>A0A1V9ZHF2</accession>
<dbReference type="EMBL" id="JNBR01000110">
    <property type="protein sequence ID" value="OQR97418.1"/>
    <property type="molecule type" value="Genomic_DNA"/>
</dbReference>
<keyword evidence="2" id="KW-1185">Reference proteome</keyword>
<comment type="caution">
    <text evidence="1">The sequence shown here is derived from an EMBL/GenBank/DDBJ whole genome shotgun (WGS) entry which is preliminary data.</text>
</comment>
<evidence type="ECO:0000313" key="2">
    <source>
        <dbReference type="Proteomes" id="UP000243579"/>
    </source>
</evidence>
<organism evidence="1 2">
    <name type="scientific">Achlya hypogyna</name>
    <name type="common">Oomycete</name>
    <name type="synonym">Protoachlya hypogyna</name>
    <dbReference type="NCBI Taxonomy" id="1202772"/>
    <lineage>
        <taxon>Eukaryota</taxon>
        <taxon>Sar</taxon>
        <taxon>Stramenopiles</taxon>
        <taxon>Oomycota</taxon>
        <taxon>Saprolegniomycetes</taxon>
        <taxon>Saprolegniales</taxon>
        <taxon>Achlyaceae</taxon>
        <taxon>Achlya</taxon>
    </lineage>
</organism>
<dbReference type="AlphaFoldDB" id="A0A1V9ZHF2"/>
<sequence>MRDLRRENRALTTQLMVRWIYQHHSSWYSAYVSRNGHSAHDSLARLCRRFAWANGFGRRRATSAKLAQVDMAEQQREFAAAFWEVYGSWPDAMIANVDETGLSCWTILKVMSRKQVNASSVKALSADCARYLPIPLDVSVMGPFKALLRTLWIMEEEVTNPSAAEKRARAVNKGVGTRTS</sequence>
<proteinExistence type="predicted"/>
<reference evidence="1 2" key="1">
    <citation type="journal article" date="2014" name="Genome Biol. Evol.">
        <title>The secreted proteins of Achlya hypogyna and Thraustotheca clavata identify the ancestral oomycete secretome and reveal gene acquisitions by horizontal gene transfer.</title>
        <authorList>
            <person name="Misner I."/>
            <person name="Blouin N."/>
            <person name="Leonard G."/>
            <person name="Richards T.A."/>
            <person name="Lane C.E."/>
        </authorList>
    </citation>
    <scope>NUCLEOTIDE SEQUENCE [LARGE SCALE GENOMIC DNA]</scope>
    <source>
        <strain evidence="1 2">ATCC 48635</strain>
    </source>
</reference>
<gene>
    <name evidence="1" type="ORF">ACHHYP_20567</name>
</gene>